<name>A0A7C3N514_UNCW3</name>
<keyword evidence="3" id="KW-0482">Metalloprotease</keyword>
<dbReference type="AlphaFoldDB" id="A0A7C3N514"/>
<feature type="transmembrane region" description="Helical" evidence="1">
    <location>
        <begin position="20"/>
        <end position="37"/>
    </location>
</feature>
<dbReference type="GO" id="GO:0008237">
    <property type="term" value="F:metallopeptidase activity"/>
    <property type="evidence" value="ECO:0007669"/>
    <property type="project" value="UniProtKB-KW"/>
</dbReference>
<dbReference type="GO" id="GO:0006508">
    <property type="term" value="P:proteolysis"/>
    <property type="evidence" value="ECO:0007669"/>
    <property type="project" value="UniProtKB-KW"/>
</dbReference>
<evidence type="ECO:0000256" key="1">
    <source>
        <dbReference type="SAM" id="Phobius"/>
    </source>
</evidence>
<proteinExistence type="predicted"/>
<comment type="caution">
    <text evidence="3">The sequence shown here is derived from an EMBL/GenBank/DDBJ whole genome shotgun (WGS) entry which is preliminary data.</text>
</comment>
<keyword evidence="1" id="KW-1133">Transmembrane helix</keyword>
<feature type="transmembrane region" description="Helical" evidence="1">
    <location>
        <begin position="213"/>
        <end position="233"/>
    </location>
</feature>
<accession>A0A7C3N514</accession>
<evidence type="ECO:0000259" key="2">
    <source>
        <dbReference type="Pfam" id="PF02517"/>
    </source>
</evidence>
<feature type="transmembrane region" description="Helical" evidence="1">
    <location>
        <begin position="143"/>
        <end position="163"/>
    </location>
</feature>
<gene>
    <name evidence="3" type="ORF">ENS15_01700</name>
</gene>
<dbReference type="InterPro" id="IPR003675">
    <property type="entry name" value="Rce1/LyrA-like_dom"/>
</dbReference>
<evidence type="ECO:0000313" key="3">
    <source>
        <dbReference type="EMBL" id="HFK23357.1"/>
    </source>
</evidence>
<protein>
    <submittedName>
        <fullName evidence="3">CPBP family intramembrane metalloprotease</fullName>
    </submittedName>
</protein>
<keyword evidence="1" id="KW-0472">Membrane</keyword>
<sequence>MKNFLAYLKEFFELIVRKDFLTVSFYTLWSVFLLYNSDFFSPLSMWTLFSILSLFIVPIIFNISLNENRKVIKILYSIIFISSIIFSFYIVNLKGSKRDIGRNEFINGALIIYFFFLILYFYLNRKFSLKNFNISFGDKRNSIILILLSILVITPVIIIVSRNPQFKTTYPLFKIMKNSSYDFIRYEAAFLFFFFFWEFYFRGIMLTSFKDVFKNDFLAIILQSLIFTFLHFGKPGLETLSSFFGGMILGFFSLKLKTFLPAFFLHFYIALLMDILSVYF</sequence>
<feature type="transmembrane region" description="Helical" evidence="1">
    <location>
        <begin position="74"/>
        <end position="93"/>
    </location>
</feature>
<dbReference type="EMBL" id="DSTT01000002">
    <property type="protein sequence ID" value="HFK23357.1"/>
    <property type="molecule type" value="Genomic_DNA"/>
</dbReference>
<organism evidence="3">
    <name type="scientific">candidate division WOR-3 bacterium</name>
    <dbReference type="NCBI Taxonomy" id="2052148"/>
    <lineage>
        <taxon>Bacteria</taxon>
        <taxon>Bacteria division WOR-3</taxon>
    </lineage>
</organism>
<dbReference type="Pfam" id="PF02517">
    <property type="entry name" value="Rce1-like"/>
    <property type="match status" value="1"/>
</dbReference>
<keyword evidence="3" id="KW-0378">Hydrolase</keyword>
<dbReference type="GO" id="GO:0004175">
    <property type="term" value="F:endopeptidase activity"/>
    <property type="evidence" value="ECO:0007669"/>
    <property type="project" value="UniProtKB-ARBA"/>
</dbReference>
<feature type="transmembrane region" description="Helical" evidence="1">
    <location>
        <begin position="183"/>
        <end position="201"/>
    </location>
</feature>
<feature type="domain" description="CAAX prenyl protease 2/Lysostaphin resistance protein A-like" evidence="2">
    <location>
        <begin position="189"/>
        <end position="269"/>
    </location>
</feature>
<feature type="transmembrane region" description="Helical" evidence="1">
    <location>
        <begin position="43"/>
        <end position="62"/>
    </location>
</feature>
<feature type="transmembrane region" description="Helical" evidence="1">
    <location>
        <begin position="105"/>
        <end position="123"/>
    </location>
</feature>
<keyword evidence="1" id="KW-0812">Transmembrane</keyword>
<keyword evidence="3" id="KW-0645">Protease</keyword>
<dbReference type="GO" id="GO:0080120">
    <property type="term" value="P:CAAX-box protein maturation"/>
    <property type="evidence" value="ECO:0007669"/>
    <property type="project" value="UniProtKB-ARBA"/>
</dbReference>
<reference evidence="3" key="1">
    <citation type="journal article" date="2020" name="mSystems">
        <title>Genome- and Community-Level Interaction Insights into Carbon Utilization and Element Cycling Functions of Hydrothermarchaeota in Hydrothermal Sediment.</title>
        <authorList>
            <person name="Zhou Z."/>
            <person name="Liu Y."/>
            <person name="Xu W."/>
            <person name="Pan J."/>
            <person name="Luo Z.H."/>
            <person name="Li M."/>
        </authorList>
    </citation>
    <scope>NUCLEOTIDE SEQUENCE [LARGE SCALE GENOMIC DNA]</scope>
    <source>
        <strain evidence="3">SpSt-464</strain>
    </source>
</reference>